<sequence>MRWQKKGITHRDWVREGPVNTPEGGYVIMEKLIEEQGCPQAFIASSLPVLEGAVRAIRDRLGAVPPEINIGTFDEHPMLGFLANNVWSMQQDENAWAEKAFEMMLSAIEERPVKKNS</sequence>
<dbReference type="InterPro" id="IPR046335">
    <property type="entry name" value="LacI/GalR-like_sensor"/>
</dbReference>
<organism evidence="5 6">
    <name type="scientific">Escherichia coli</name>
    <dbReference type="NCBI Taxonomy" id="562"/>
    <lineage>
        <taxon>Bacteria</taxon>
        <taxon>Pseudomonadati</taxon>
        <taxon>Pseudomonadota</taxon>
        <taxon>Gammaproteobacteria</taxon>
        <taxon>Enterobacterales</taxon>
        <taxon>Enterobacteriaceae</taxon>
        <taxon>Escherichia</taxon>
    </lineage>
</organism>
<evidence type="ECO:0000313" key="6">
    <source>
        <dbReference type="Proteomes" id="UP000254052"/>
    </source>
</evidence>
<accession>A0A377CX19</accession>
<gene>
    <name evidence="5" type="primary">ybl117_1</name>
    <name evidence="5" type="ORF">NCTC9962_05505</name>
</gene>
<keyword evidence="1" id="KW-0805">Transcription regulation</keyword>
<feature type="domain" description="Transcriptional regulator LacI/GalR-like sensor" evidence="4">
    <location>
        <begin position="4"/>
        <end position="114"/>
    </location>
</feature>
<proteinExistence type="predicted"/>
<dbReference type="InterPro" id="IPR028082">
    <property type="entry name" value="Peripla_BP_I"/>
</dbReference>
<evidence type="ECO:0000256" key="1">
    <source>
        <dbReference type="ARBA" id="ARBA00023015"/>
    </source>
</evidence>
<dbReference type="EMBL" id="UGED01000011">
    <property type="protein sequence ID" value="STM07882.1"/>
    <property type="molecule type" value="Genomic_DNA"/>
</dbReference>
<keyword evidence="2" id="KW-0238">DNA-binding</keyword>
<dbReference type="AlphaFoldDB" id="A0A377CX19"/>
<dbReference type="SUPFAM" id="SSF53822">
    <property type="entry name" value="Periplasmic binding protein-like I"/>
    <property type="match status" value="1"/>
</dbReference>
<name>A0A377CX19_ECOLX</name>
<evidence type="ECO:0000313" key="5">
    <source>
        <dbReference type="EMBL" id="STM07882.1"/>
    </source>
</evidence>
<evidence type="ECO:0000259" key="4">
    <source>
        <dbReference type="Pfam" id="PF13377"/>
    </source>
</evidence>
<evidence type="ECO:0000256" key="2">
    <source>
        <dbReference type="ARBA" id="ARBA00023125"/>
    </source>
</evidence>
<reference evidence="5 6" key="1">
    <citation type="submission" date="2018-06" db="EMBL/GenBank/DDBJ databases">
        <authorList>
            <consortium name="Pathogen Informatics"/>
            <person name="Doyle S."/>
        </authorList>
    </citation>
    <scope>NUCLEOTIDE SEQUENCE [LARGE SCALE GENOMIC DNA]</scope>
    <source>
        <strain evidence="5 6">NCTC9962</strain>
    </source>
</reference>
<dbReference type="GO" id="GO:0003677">
    <property type="term" value="F:DNA binding"/>
    <property type="evidence" value="ECO:0007669"/>
    <property type="project" value="UniProtKB-KW"/>
</dbReference>
<dbReference type="Gene3D" id="3.40.50.2300">
    <property type="match status" value="1"/>
</dbReference>
<protein>
    <submittedName>
        <fullName evidence="5">Ybl117</fullName>
    </submittedName>
</protein>
<dbReference type="Pfam" id="PF13377">
    <property type="entry name" value="Peripla_BP_3"/>
    <property type="match status" value="1"/>
</dbReference>
<evidence type="ECO:0000256" key="3">
    <source>
        <dbReference type="ARBA" id="ARBA00023163"/>
    </source>
</evidence>
<dbReference type="Proteomes" id="UP000254052">
    <property type="component" value="Unassembled WGS sequence"/>
</dbReference>
<keyword evidence="3" id="KW-0804">Transcription</keyword>